<dbReference type="InterPro" id="IPR025260">
    <property type="entry name" value="CHD1-like_C"/>
</dbReference>
<evidence type="ECO:0000259" key="4">
    <source>
        <dbReference type="SMART" id="SM01176"/>
    </source>
</evidence>
<evidence type="ECO:0000256" key="2">
    <source>
        <dbReference type="ARBA" id="ARBA00023242"/>
    </source>
</evidence>
<evidence type="ECO:0000313" key="6">
    <source>
        <dbReference type="Proteomes" id="UP000092124"/>
    </source>
</evidence>
<dbReference type="Pfam" id="PF13907">
    <property type="entry name" value="CHD1-like_C"/>
    <property type="match status" value="1"/>
</dbReference>
<proteinExistence type="predicted"/>
<feature type="non-terminal residue" evidence="5">
    <location>
        <position position="227"/>
    </location>
</feature>
<dbReference type="OrthoDB" id="9388842at2759"/>
<feature type="non-terminal residue" evidence="5">
    <location>
        <position position="1"/>
    </location>
</feature>
<evidence type="ECO:0000256" key="3">
    <source>
        <dbReference type="SAM" id="MobiDB-lite"/>
    </source>
</evidence>
<dbReference type="PANTHER" id="PTHR21765">
    <property type="entry name" value="SIMILAR TO CHROMODOMAIN-HELICASE-DNA-BINDING PROTEIN 1 (CHD-1)"/>
    <property type="match status" value="1"/>
</dbReference>
<comment type="subcellular location">
    <subcellularLocation>
        <location evidence="1">Nucleus</location>
    </subcellularLocation>
</comment>
<dbReference type="GO" id="GO:0005634">
    <property type="term" value="C:nucleus"/>
    <property type="evidence" value="ECO:0007669"/>
    <property type="project" value="UniProtKB-SubCell"/>
</dbReference>
<dbReference type="STRING" id="56216.A0A1A6GN91"/>
<accession>A0A1A6GN91</accession>
<organism evidence="5 6">
    <name type="scientific">Neotoma lepida</name>
    <name type="common">Desert woodrat</name>
    <dbReference type="NCBI Taxonomy" id="56216"/>
    <lineage>
        <taxon>Eukaryota</taxon>
        <taxon>Metazoa</taxon>
        <taxon>Chordata</taxon>
        <taxon>Craniata</taxon>
        <taxon>Vertebrata</taxon>
        <taxon>Euteleostomi</taxon>
        <taxon>Mammalia</taxon>
        <taxon>Eutheria</taxon>
        <taxon>Euarchontoglires</taxon>
        <taxon>Glires</taxon>
        <taxon>Rodentia</taxon>
        <taxon>Myomorpha</taxon>
        <taxon>Muroidea</taxon>
        <taxon>Cricetidae</taxon>
        <taxon>Neotominae</taxon>
        <taxon>Neotoma</taxon>
    </lineage>
</organism>
<dbReference type="InterPro" id="IPR039880">
    <property type="entry name" value="CHCT1-like"/>
</dbReference>
<gene>
    <name evidence="5" type="ORF">A6R68_04148</name>
</gene>
<dbReference type="Proteomes" id="UP000092124">
    <property type="component" value="Unassembled WGS sequence"/>
</dbReference>
<protein>
    <recommendedName>
        <fullName evidence="4">Chromodomain-helicase-DNA-binding protein 1-like C-terminal domain-containing protein</fullName>
    </recommendedName>
</protein>
<keyword evidence="2" id="KW-0539">Nucleus</keyword>
<comment type="caution">
    <text evidence="5">The sequence shown here is derived from an EMBL/GenBank/DDBJ whole genome shotgun (WGS) entry which is preliminary data.</text>
</comment>
<name>A0A1A6GN91_NEOLE</name>
<feature type="region of interest" description="Disordered" evidence="3">
    <location>
        <begin position="196"/>
        <end position="227"/>
    </location>
</feature>
<keyword evidence="6" id="KW-1185">Reference proteome</keyword>
<feature type="domain" description="Chromodomain-helicase-DNA-binding protein 1-like C-terminal" evidence="4">
    <location>
        <begin position="39"/>
        <end position="142"/>
    </location>
</feature>
<sequence length="227" mass="26051">LPWFSSEFWRQPAHYWGAQVTEAVGSVPCLERSFSTVTVTTGGALVRHAKGLSQDTFKICKEYLRPLKKFLRKLNLPKNLPQKKRIKFTKQSLEALGDHINTFLQHYCRAWETKHWKKMLWRFVSLFSEMESKQLRRLYKYTKANQTAKFLVAFCPSYAPKRSLLANQEDSLPRLCSAWGLHGNISGMKERLSKMKAPGQEAGMLEEPRSSNCSRGGDAHWVSGEAP</sequence>
<dbReference type="AlphaFoldDB" id="A0A1A6GN91"/>
<evidence type="ECO:0000313" key="5">
    <source>
        <dbReference type="EMBL" id="OBS67319.1"/>
    </source>
</evidence>
<dbReference type="PANTHER" id="PTHR21765:SF1">
    <property type="entry name" value="CHD1 HELICAL C-TERMINAL DOMAIN CONTAINING PROTEIN 1"/>
    <property type="match status" value="1"/>
</dbReference>
<dbReference type="EMBL" id="LZPO01086766">
    <property type="protein sequence ID" value="OBS67319.1"/>
    <property type="molecule type" value="Genomic_DNA"/>
</dbReference>
<reference evidence="5 6" key="1">
    <citation type="submission" date="2016-06" db="EMBL/GenBank/DDBJ databases">
        <title>The Draft Genome Sequence and Annotation of the Desert Woodrat Neotoma lepida.</title>
        <authorList>
            <person name="Campbell M."/>
            <person name="Oakeson K.F."/>
            <person name="Yandell M."/>
            <person name="Halpert J.R."/>
            <person name="Dearing D."/>
        </authorList>
    </citation>
    <scope>NUCLEOTIDE SEQUENCE [LARGE SCALE GENOMIC DNA]</scope>
    <source>
        <strain evidence="5">417</strain>
        <tissue evidence="5">Liver</tissue>
    </source>
</reference>
<evidence type="ECO:0000256" key="1">
    <source>
        <dbReference type="ARBA" id="ARBA00004123"/>
    </source>
</evidence>
<dbReference type="SMART" id="SM01176">
    <property type="entry name" value="DUF4208"/>
    <property type="match status" value="1"/>
</dbReference>